<feature type="binding site" evidence="10">
    <location>
        <position position="257"/>
    </location>
    <ligand>
        <name>Mn(2+)</name>
        <dbReference type="ChEBI" id="CHEBI:29035"/>
        <label>2</label>
    </ligand>
</feature>
<accession>A0A2W7N7Q2</accession>
<evidence type="ECO:0000256" key="8">
    <source>
        <dbReference type="ARBA" id="ARBA00047746"/>
    </source>
</evidence>
<keyword evidence="2 11" id="KW-0436">Ligase</keyword>
<keyword evidence="4 9" id="KW-0547">Nucleotide-binding</keyword>
<feature type="binding site" evidence="10">
    <location>
        <position position="148"/>
    </location>
    <ligand>
        <name>Mn(2+)</name>
        <dbReference type="ChEBI" id="CHEBI:29035"/>
        <label>1</label>
    </ligand>
</feature>
<dbReference type="GO" id="GO:0030145">
    <property type="term" value="F:manganese ion binding"/>
    <property type="evidence" value="ECO:0007669"/>
    <property type="project" value="TreeGrafter"/>
</dbReference>
<dbReference type="GO" id="GO:0006281">
    <property type="term" value="P:DNA repair"/>
    <property type="evidence" value="ECO:0007669"/>
    <property type="project" value="TreeGrafter"/>
</dbReference>
<protein>
    <recommendedName>
        <fullName evidence="1">3'-phosphate/5'-hydroxy nucleic acid ligase</fullName>
        <ecNumber evidence="1">6.5.1.8</ecNumber>
    </recommendedName>
</protein>
<gene>
    <name evidence="11" type="ORF">LX69_01930</name>
</gene>
<dbReference type="RefSeq" id="WP_111445779.1">
    <property type="nucleotide sequence ID" value="NZ_QKZK01000013.1"/>
</dbReference>
<dbReference type="Proteomes" id="UP000249239">
    <property type="component" value="Unassembled WGS sequence"/>
</dbReference>
<proteinExistence type="predicted"/>
<keyword evidence="5" id="KW-0692">RNA repair</keyword>
<evidence type="ECO:0000256" key="10">
    <source>
        <dbReference type="PIRSR" id="PIRSR601233-3"/>
    </source>
</evidence>
<keyword evidence="7 10" id="KW-0464">Manganese</keyword>
<evidence type="ECO:0000256" key="6">
    <source>
        <dbReference type="ARBA" id="ARBA00023134"/>
    </source>
</evidence>
<dbReference type="PANTHER" id="PTHR43749">
    <property type="entry name" value="RNA-SPLICING LIGASE RTCB"/>
    <property type="match status" value="1"/>
</dbReference>
<dbReference type="AlphaFoldDB" id="A0A2W7N7Q2"/>
<evidence type="ECO:0000313" key="11">
    <source>
        <dbReference type="EMBL" id="PZX16435.1"/>
    </source>
</evidence>
<evidence type="ECO:0000256" key="2">
    <source>
        <dbReference type="ARBA" id="ARBA00022598"/>
    </source>
</evidence>
<comment type="cofactor">
    <cofactor evidence="10">
        <name>Mn(2+)</name>
        <dbReference type="ChEBI" id="CHEBI:29035"/>
    </cofactor>
    <text evidence="10">Binds 2 manganese ions per subunit.</text>
</comment>
<dbReference type="GO" id="GO:0006396">
    <property type="term" value="P:RNA processing"/>
    <property type="evidence" value="ECO:0007669"/>
    <property type="project" value="InterPro"/>
</dbReference>
<evidence type="ECO:0000256" key="3">
    <source>
        <dbReference type="ARBA" id="ARBA00022723"/>
    </source>
</evidence>
<dbReference type="OrthoDB" id="9802323at2"/>
<keyword evidence="3 10" id="KW-0479">Metal-binding</keyword>
<dbReference type="InterPro" id="IPR036025">
    <property type="entry name" value="RtcB-like_sf"/>
</dbReference>
<feature type="binding site" evidence="9">
    <location>
        <begin position="147"/>
        <end position="151"/>
    </location>
    <ligand>
        <name>GMP</name>
        <dbReference type="ChEBI" id="CHEBI:58115"/>
    </ligand>
</feature>
<dbReference type="GO" id="GO:0042245">
    <property type="term" value="P:RNA repair"/>
    <property type="evidence" value="ECO:0007669"/>
    <property type="project" value="UniProtKB-KW"/>
</dbReference>
<comment type="catalytic activity">
    <reaction evidence="8">
        <text>a 3'-end 3'-phospho-ribonucleotide-RNA + a 5'-end dephospho-ribonucleoside-RNA + GTP = a ribonucleotidyl-ribonucleotide-RNA + GMP + diphosphate</text>
        <dbReference type="Rhea" id="RHEA:68076"/>
        <dbReference type="Rhea" id="RHEA-COMP:10463"/>
        <dbReference type="Rhea" id="RHEA-COMP:13936"/>
        <dbReference type="Rhea" id="RHEA-COMP:17355"/>
        <dbReference type="ChEBI" id="CHEBI:33019"/>
        <dbReference type="ChEBI" id="CHEBI:37565"/>
        <dbReference type="ChEBI" id="CHEBI:58115"/>
        <dbReference type="ChEBI" id="CHEBI:83062"/>
        <dbReference type="ChEBI" id="CHEBI:138284"/>
        <dbReference type="ChEBI" id="CHEBI:173118"/>
        <dbReference type="EC" id="6.5.1.8"/>
    </reaction>
</comment>
<evidence type="ECO:0000256" key="4">
    <source>
        <dbReference type="ARBA" id="ARBA00022741"/>
    </source>
</evidence>
<feature type="binding site" evidence="10">
    <location>
        <position position="72"/>
    </location>
    <ligand>
        <name>Mn(2+)</name>
        <dbReference type="ChEBI" id="CHEBI:29035"/>
        <label>1</label>
    </ligand>
</feature>
<evidence type="ECO:0000313" key="12">
    <source>
        <dbReference type="Proteomes" id="UP000249239"/>
    </source>
</evidence>
<evidence type="ECO:0000256" key="9">
    <source>
        <dbReference type="PIRSR" id="PIRSR601233-2"/>
    </source>
</evidence>
<evidence type="ECO:0000256" key="1">
    <source>
        <dbReference type="ARBA" id="ARBA00012726"/>
    </source>
</evidence>
<feature type="binding site" evidence="10">
    <location>
        <position position="165"/>
    </location>
    <ligand>
        <name>Mn(2+)</name>
        <dbReference type="ChEBI" id="CHEBI:29035"/>
        <label>2</label>
    </ligand>
</feature>
<keyword evidence="12" id="KW-1185">Reference proteome</keyword>
<organism evidence="11 12">
    <name type="scientific">Breznakibacter xylanolyticus</name>
    <dbReference type="NCBI Taxonomy" id="990"/>
    <lineage>
        <taxon>Bacteria</taxon>
        <taxon>Pseudomonadati</taxon>
        <taxon>Bacteroidota</taxon>
        <taxon>Bacteroidia</taxon>
        <taxon>Marinilabiliales</taxon>
        <taxon>Marinilabiliaceae</taxon>
        <taxon>Breznakibacter</taxon>
    </lineage>
</organism>
<dbReference type="GO" id="GO:0005525">
    <property type="term" value="F:GTP binding"/>
    <property type="evidence" value="ECO:0007669"/>
    <property type="project" value="UniProtKB-KW"/>
</dbReference>
<name>A0A2W7N7Q2_9BACT</name>
<keyword evidence="6 9" id="KW-0342">GTP-binding</keyword>
<sequence>MKTIISTELHPIKLWLEDIEPNALSQARNLANLPFAFHHISIMPDAHSGYGMPIGSVLATKGVIIPNAVGVDIGCGMCALKTNVDDLDSENLKAILSSIRKTIPVGRNWHSEQQDLSLMPKFQKHPEIITRQFKNASFQLGTLGGGNHFIEIQRGSDGFIWVMIHSGSRNLGKTVAEHYNTIAKKLNERWHTNVPAQWDLAFLPIETDEAHAYTAEMNYCIEFALANRKLMMQRIQHAFIDVLKGRVEFGEMINKTHNFAAWEHHYNINVLVHRKGATRARKGEWGIIPGSQGSNPSCSFPSKIH</sequence>
<evidence type="ECO:0000256" key="5">
    <source>
        <dbReference type="ARBA" id="ARBA00022800"/>
    </source>
</evidence>
<dbReference type="GO" id="GO:0003909">
    <property type="term" value="F:DNA ligase activity"/>
    <property type="evidence" value="ECO:0007669"/>
    <property type="project" value="TreeGrafter"/>
</dbReference>
<evidence type="ECO:0000256" key="7">
    <source>
        <dbReference type="ARBA" id="ARBA00023211"/>
    </source>
</evidence>
<dbReference type="InterPro" id="IPR001233">
    <property type="entry name" value="RtcB"/>
</dbReference>
<reference evidence="11 12" key="1">
    <citation type="submission" date="2018-06" db="EMBL/GenBank/DDBJ databases">
        <title>Genomic Encyclopedia of Archaeal and Bacterial Type Strains, Phase II (KMG-II): from individual species to whole genera.</title>
        <authorList>
            <person name="Goeker M."/>
        </authorList>
    </citation>
    <scope>NUCLEOTIDE SEQUENCE [LARGE SCALE GENOMIC DNA]</scope>
    <source>
        <strain evidence="11 12">DSM 6779</strain>
    </source>
</reference>
<dbReference type="InterPro" id="IPR052915">
    <property type="entry name" value="RtcB-like"/>
</dbReference>
<feature type="binding site" evidence="9">
    <location>
        <begin position="257"/>
        <end position="258"/>
    </location>
    <ligand>
        <name>GMP</name>
        <dbReference type="ChEBI" id="CHEBI:58115"/>
    </ligand>
</feature>
<dbReference type="Gene3D" id="3.90.1860.10">
    <property type="entry name" value="tRNA-splicing ligase RtcB"/>
    <property type="match status" value="1"/>
</dbReference>
<dbReference type="EC" id="6.5.1.8" evidence="1"/>
<dbReference type="EMBL" id="QKZK01000013">
    <property type="protein sequence ID" value="PZX16435.1"/>
    <property type="molecule type" value="Genomic_DNA"/>
</dbReference>
<dbReference type="PANTHER" id="PTHR43749:SF2">
    <property type="entry name" value="RNA-SPLICING LIGASE RTCB"/>
    <property type="match status" value="1"/>
</dbReference>
<comment type="caution">
    <text evidence="11">The sequence shown here is derived from an EMBL/GenBank/DDBJ whole genome shotgun (WGS) entry which is preliminary data.</text>
</comment>
<dbReference type="Pfam" id="PF01139">
    <property type="entry name" value="RtcB"/>
    <property type="match status" value="2"/>
</dbReference>
<dbReference type="SUPFAM" id="SSF103365">
    <property type="entry name" value="Hypothetical protein PH1602"/>
    <property type="match status" value="1"/>
</dbReference>
<dbReference type="GO" id="GO:0170057">
    <property type="term" value="F:RNA ligase (GTP) activity"/>
    <property type="evidence" value="ECO:0007669"/>
    <property type="project" value="UniProtKB-EC"/>
</dbReference>